<sequence>LSIQDAQIAAQQGELMRKAQEMDEMKQTMIDAMHKLNTETSRVLQLETSLNKATLDLQNSSLNVQNTSAALASTEERLRLKDLEAKELENALVSLSQGSEGQQSQLGKMEQAKSKLEARVKELESTLKATVIPQNTPTTPARCRSSSLSDLRITTLENELTELRDALVSRSTEVQTIQARLAVAQRDALKANNDQMASEARLKTRMVEMENLLAEREEELRYLREQGGAGGLEREEELIKRIDEDDAKIEALERLIGDTHDLPLLREKLAKCEEKLRSEISRVSQLEGRNTELVQENEKALNDLEEGRCRITELETQSRLSSDIQNLRSKPVVTPDLNPEAVANMERLLGAVDRLRGERNGLRRDMHFLETESKFTIAALEAKITSLSFIPASRASPEFDHNIPSIRITSEDETAQDGMITAEGRWKEIKRLRSLVLVCSLVVCHLETDRTQLEVERNSACSAYEEKSNGLASTEIRLHETEDRLTTTIQLLEETTTQRNDAMSRLSALDMEWRTKLDDANIEQQESRNEVDHLNASMVRISQMLEAVTSERDSLSVQVTNLDSEIASARQELTEAESRYTQLQFHQLSDMPSTQATKTLRSQIEELEGRVMRRTEQIGIHQHDIRRLETNLRLHEERLAEMTTEMEMIVAQKDAMVEDCADARDQRDEAILKIERLEEDVERLENLLEDRNQEQEAIIEVMFLNSARTKEKMTVENAESLASSQAELTRSLMSTEDLVQMKIDLSGQVRELEDQLESRVTEVSTLTSQLENLQQESSSSIKQRADTIALLESQLESARSSLSLKETEHRVALEDLQQQISQKDRDLALNDLEGDLVQLKMKHVEELGQLQSRLVEVTAAFDELQARHHSSQVTHEQSLADSAESKTQVEKQLREAIGELTLLKEIRESLEAASQKHLDQARQLEDRVAAANSELTLGREKLNKADESAQRNIDELAKARQEHEKVLAEARDTLAETQTRLEEESTAANQSREQASALQRKLEEEAHGRLQDRSFYEEALQSAKVCQEQAELRVDELGQNVSALETQIRKAVAQIQTLQEEKKTAEREMTTLEAKNQRSLSLNRHLESQIRESELTIANLGIELENVNNHLAKVEKACSAAEVNLSLQNTQHKREVSQLHHELEALKGRPDLGSVVAELEERINEMEDLLRRKCEEIEENDDVKLGLMKENKSLKTKVESLSRKVSNLQTKLVAAKATLPAPTIEQRIPFTSSPASASTSSLSPSTSVPTFASSRPRSNTMIGTPGPSDKVSAPAVPDRLNRVVSVPSALPRPKTPERRNVLGPVLRAMSPKKDKPKTEPAPAAQGKKRRAPDDFEGYEIPPQAFTVESLPGDGEKGSEHATPKIRRVLSNIQTGFTPARHQNRPTIPMPSPKRSNPVFIKSPPSLPDFSNSASLPSVGQPADGKKRSWLGKIRGASSATIQRDFP</sequence>
<feature type="coiled-coil region" evidence="1">
    <location>
        <begin position="625"/>
        <end position="697"/>
    </location>
</feature>
<evidence type="ECO:0000313" key="3">
    <source>
        <dbReference type="EMBL" id="KAJ4477999.1"/>
    </source>
</evidence>
<feature type="region of interest" description="Disordered" evidence="2">
    <location>
        <begin position="1374"/>
        <end position="1446"/>
    </location>
</feature>
<feature type="region of interest" description="Disordered" evidence="2">
    <location>
        <begin position="1286"/>
        <end position="1338"/>
    </location>
</feature>
<dbReference type="PANTHER" id="PTHR23159:SF31">
    <property type="entry name" value="CENTROSOME-ASSOCIATED PROTEIN CEP250 ISOFORM X1"/>
    <property type="match status" value="1"/>
</dbReference>
<feature type="coiled-coil region" evidence="1">
    <location>
        <begin position="517"/>
        <end position="586"/>
    </location>
</feature>
<feature type="compositionally biased region" description="Basic and acidic residues" evidence="2">
    <location>
        <begin position="1353"/>
        <end position="1362"/>
    </location>
</feature>
<feature type="coiled-coil region" evidence="1">
    <location>
        <begin position="345"/>
        <end position="372"/>
    </location>
</feature>
<feature type="region of interest" description="Disordered" evidence="2">
    <location>
        <begin position="1231"/>
        <end position="1274"/>
    </location>
</feature>
<feature type="region of interest" description="Disordered" evidence="2">
    <location>
        <begin position="1345"/>
        <end position="1364"/>
    </location>
</feature>
<name>A0ABQ8V798_9AGAR</name>
<evidence type="ECO:0000256" key="1">
    <source>
        <dbReference type="SAM" id="Coils"/>
    </source>
</evidence>
<feature type="compositionally biased region" description="Low complexity" evidence="2">
    <location>
        <begin position="1231"/>
        <end position="1251"/>
    </location>
</feature>
<keyword evidence="1" id="KW-0175">Coiled coil</keyword>
<feature type="region of interest" description="Disordered" evidence="2">
    <location>
        <begin position="977"/>
        <end position="996"/>
    </location>
</feature>
<feature type="coiled-coil region" evidence="1">
    <location>
        <begin position="71"/>
        <end position="126"/>
    </location>
</feature>
<evidence type="ECO:0000256" key="2">
    <source>
        <dbReference type="SAM" id="MobiDB-lite"/>
    </source>
</evidence>
<dbReference type="PANTHER" id="PTHR23159">
    <property type="entry name" value="CENTROSOMAL PROTEIN 2"/>
    <property type="match status" value="1"/>
</dbReference>
<accession>A0ABQ8V798</accession>
<feature type="non-terminal residue" evidence="3">
    <location>
        <position position="1"/>
    </location>
</feature>
<keyword evidence="4" id="KW-1185">Reference proteome</keyword>
<gene>
    <name evidence="3" type="ORF">C8R41DRAFT_772686</name>
</gene>
<feature type="compositionally biased region" description="Polar residues" evidence="2">
    <location>
        <begin position="1437"/>
        <end position="1446"/>
    </location>
</feature>
<feature type="coiled-coil region" evidence="1">
    <location>
        <begin position="199"/>
        <end position="317"/>
    </location>
</feature>
<reference evidence="3" key="1">
    <citation type="submission" date="2022-08" db="EMBL/GenBank/DDBJ databases">
        <title>A Global Phylogenomic Analysis of the Shiitake Genus Lentinula.</title>
        <authorList>
            <consortium name="DOE Joint Genome Institute"/>
            <person name="Sierra-Patev S."/>
            <person name="Min B."/>
            <person name="Naranjo-Ortiz M."/>
            <person name="Looney B."/>
            <person name="Konkel Z."/>
            <person name="Slot J.C."/>
            <person name="Sakamoto Y."/>
            <person name="Steenwyk J.L."/>
            <person name="Rokas A."/>
            <person name="Carro J."/>
            <person name="Camarero S."/>
            <person name="Ferreira P."/>
            <person name="Molpeceres G."/>
            <person name="Ruiz-Duenas F.J."/>
            <person name="Serrano A."/>
            <person name="Henrissat B."/>
            <person name="Drula E."/>
            <person name="Hughes K.W."/>
            <person name="Mata J.L."/>
            <person name="Ishikawa N.K."/>
            <person name="Vargas-Isla R."/>
            <person name="Ushijima S."/>
            <person name="Smith C.A."/>
            <person name="Ahrendt S."/>
            <person name="Andreopoulos W."/>
            <person name="He G."/>
            <person name="Labutti K."/>
            <person name="Lipzen A."/>
            <person name="Ng V."/>
            <person name="Riley R."/>
            <person name="Sandor L."/>
            <person name="Barry K."/>
            <person name="Martinez A.T."/>
            <person name="Xiao Y."/>
            <person name="Gibbons J.G."/>
            <person name="Terashima K."/>
            <person name="Grigoriev I.V."/>
            <person name="Hibbett D.S."/>
        </authorList>
    </citation>
    <scope>NUCLEOTIDE SEQUENCE</scope>
    <source>
        <strain evidence="3">RHP3577 ss4</strain>
    </source>
</reference>
<dbReference type="EMBL" id="JANVFT010000066">
    <property type="protein sequence ID" value="KAJ4477999.1"/>
    <property type="molecule type" value="Genomic_DNA"/>
</dbReference>
<evidence type="ECO:0000313" key="4">
    <source>
        <dbReference type="Proteomes" id="UP001150217"/>
    </source>
</evidence>
<comment type="caution">
    <text evidence="3">The sequence shown here is derived from an EMBL/GenBank/DDBJ whole genome shotgun (WGS) entry which is preliminary data.</text>
</comment>
<dbReference type="Proteomes" id="UP001150217">
    <property type="component" value="Unassembled WGS sequence"/>
</dbReference>
<feature type="coiled-coil region" evidence="1">
    <location>
        <begin position="756"/>
        <end position="808"/>
    </location>
</feature>
<feature type="coiled-coil region" evidence="1">
    <location>
        <begin position="1027"/>
        <end position="1218"/>
    </location>
</feature>
<protein>
    <submittedName>
        <fullName evidence="3">Uncharacterized protein</fullName>
    </submittedName>
</protein>
<feature type="compositionally biased region" description="Polar residues" evidence="2">
    <location>
        <begin position="986"/>
        <end position="996"/>
    </location>
</feature>
<feature type="compositionally biased region" description="Polar residues" evidence="2">
    <location>
        <begin position="1252"/>
        <end position="1262"/>
    </location>
</feature>
<feature type="compositionally biased region" description="Polar residues" evidence="2">
    <location>
        <begin position="1408"/>
        <end position="1417"/>
    </location>
</feature>
<proteinExistence type="predicted"/>
<organism evidence="3 4">
    <name type="scientific">Lentinula lateritia</name>
    <dbReference type="NCBI Taxonomy" id="40482"/>
    <lineage>
        <taxon>Eukaryota</taxon>
        <taxon>Fungi</taxon>
        <taxon>Dikarya</taxon>
        <taxon>Basidiomycota</taxon>
        <taxon>Agaricomycotina</taxon>
        <taxon>Agaricomycetes</taxon>
        <taxon>Agaricomycetidae</taxon>
        <taxon>Agaricales</taxon>
        <taxon>Marasmiineae</taxon>
        <taxon>Omphalotaceae</taxon>
        <taxon>Lentinula</taxon>
    </lineage>
</organism>